<protein>
    <submittedName>
        <fullName evidence="3">Recombinase</fullName>
    </submittedName>
</protein>
<evidence type="ECO:0000259" key="2">
    <source>
        <dbReference type="Pfam" id="PF09588"/>
    </source>
</evidence>
<gene>
    <name evidence="3" type="ORF">F8O04_10275</name>
</gene>
<sequence>MRPAALATYARPETKPHPSAHAALNRPAAQAAQPTLAPAPAGLAQSSPTAIGVAVWRPGRARPHDARVLADSAEREAWLRARVGGITATDAAKLATPNSVRQVVRDKLDPSGFSGNAFTEHGRQREPHIASWVLERHGIPACGLLYHAQRSLRHLATPDGLYADDERLLLAEIKTTGKPWKRIPRSYLRQVWWQQYVLGAERTLFVWEQHADFIVTEPEPRCVWIERDETEIERLVTLADLALAELDRCAVEF</sequence>
<dbReference type="OrthoDB" id="4920438at2"/>
<dbReference type="SUPFAM" id="SSF52980">
    <property type="entry name" value="Restriction endonuclease-like"/>
    <property type="match status" value="1"/>
</dbReference>
<evidence type="ECO:0000313" key="4">
    <source>
        <dbReference type="Proteomes" id="UP000431744"/>
    </source>
</evidence>
<name>A0A6H9WQX5_9MICO</name>
<feature type="domain" description="YqaJ viral recombinase" evidence="2">
    <location>
        <begin position="78"/>
        <end position="200"/>
    </location>
</feature>
<reference evidence="3 4" key="1">
    <citation type="submission" date="2019-09" db="EMBL/GenBank/DDBJ databases">
        <title>Phylogeny of genus Pseudoclavibacter and closely related genus.</title>
        <authorList>
            <person name="Li Y."/>
        </authorList>
    </citation>
    <scope>NUCLEOTIDE SEQUENCE [LARGE SCALE GENOMIC DNA]</scope>
    <source>
        <strain evidence="3 4">EGI 60007</strain>
    </source>
</reference>
<dbReference type="InterPro" id="IPR019080">
    <property type="entry name" value="YqaJ_viral_recombinase"/>
</dbReference>
<dbReference type="InterPro" id="IPR011604">
    <property type="entry name" value="PDDEXK-like_dom_sf"/>
</dbReference>
<dbReference type="AlphaFoldDB" id="A0A6H9WQX5"/>
<dbReference type="Pfam" id="PF09588">
    <property type="entry name" value="YqaJ"/>
    <property type="match status" value="1"/>
</dbReference>
<organism evidence="3 4">
    <name type="scientific">Pseudoclavibacter endophyticus</name>
    <dbReference type="NCBI Taxonomy" id="1778590"/>
    <lineage>
        <taxon>Bacteria</taxon>
        <taxon>Bacillati</taxon>
        <taxon>Actinomycetota</taxon>
        <taxon>Actinomycetes</taxon>
        <taxon>Micrococcales</taxon>
        <taxon>Microbacteriaceae</taxon>
        <taxon>Pseudoclavibacter</taxon>
    </lineage>
</organism>
<comment type="caution">
    <text evidence="3">The sequence shown here is derived from an EMBL/GenBank/DDBJ whole genome shotgun (WGS) entry which is preliminary data.</text>
</comment>
<dbReference type="Gene3D" id="3.90.320.10">
    <property type="match status" value="1"/>
</dbReference>
<evidence type="ECO:0000313" key="3">
    <source>
        <dbReference type="EMBL" id="KAB1648445.1"/>
    </source>
</evidence>
<dbReference type="InterPro" id="IPR011335">
    <property type="entry name" value="Restrct_endonuc-II-like"/>
</dbReference>
<accession>A0A6H9WQX5</accession>
<dbReference type="EMBL" id="WBJY01000002">
    <property type="protein sequence ID" value="KAB1648445.1"/>
    <property type="molecule type" value="Genomic_DNA"/>
</dbReference>
<dbReference type="Proteomes" id="UP000431744">
    <property type="component" value="Unassembled WGS sequence"/>
</dbReference>
<feature type="region of interest" description="Disordered" evidence="1">
    <location>
        <begin position="1"/>
        <end position="21"/>
    </location>
</feature>
<proteinExistence type="predicted"/>
<keyword evidence="4" id="KW-1185">Reference proteome</keyword>
<evidence type="ECO:0000256" key="1">
    <source>
        <dbReference type="SAM" id="MobiDB-lite"/>
    </source>
</evidence>